<dbReference type="EMBL" id="CP016171">
    <property type="protein sequence ID" value="ANN72262.1"/>
    <property type="molecule type" value="Genomic_DNA"/>
</dbReference>
<dbReference type="PANTHER" id="PTHR12192">
    <property type="entry name" value="CATION TRANSPORT PROTEIN CHAC-RELATED"/>
    <property type="match status" value="1"/>
</dbReference>
<keyword evidence="2" id="KW-0456">Lyase</keyword>
<gene>
    <name evidence="3" type="ORF">BAU08_13735</name>
</gene>
<evidence type="ECO:0000256" key="2">
    <source>
        <dbReference type="ARBA" id="ARBA00023239"/>
    </source>
</evidence>
<dbReference type="GO" id="GO:0061928">
    <property type="term" value="F:glutathione specific gamma-glutamylcyclotransferase activity"/>
    <property type="evidence" value="ECO:0007669"/>
    <property type="project" value="UniProtKB-EC"/>
</dbReference>
<evidence type="ECO:0000256" key="1">
    <source>
        <dbReference type="ARBA" id="ARBA00012344"/>
    </source>
</evidence>
<dbReference type="GO" id="GO:0005737">
    <property type="term" value="C:cytoplasm"/>
    <property type="evidence" value="ECO:0007669"/>
    <property type="project" value="TreeGrafter"/>
</dbReference>
<protein>
    <recommendedName>
        <fullName evidence="1">glutathione-specific gamma-glutamylcyclotransferase</fullName>
        <ecNumber evidence="1">4.3.2.7</ecNumber>
    </recommendedName>
</protein>
<dbReference type="InterPro" id="IPR006840">
    <property type="entry name" value="ChaC"/>
</dbReference>
<sequence length="229" mass="25889">MLTRKSISSGEYLRHFATLPDAWRWPRERILRSLEETMRIRPGSGDVWVFGYGSLIWNPLLDFHARQAAILDGWHRSFCLRMVAGRASHDTPGRMLALEPGGRTQGIALRIHVDKLARELPLLWEREMVSGAYLPTWLPVSLDDGRQVHALTFIADRRRPQYEADASVATTAPLIASARGVYGSNADYVFQLSFALADRGFTDDYIEALACELRRIGSDPEHGPDRDRS</sequence>
<name>A0A193FWX6_9BORD</name>
<dbReference type="CDD" id="cd06661">
    <property type="entry name" value="GGCT_like"/>
    <property type="match status" value="1"/>
</dbReference>
<reference evidence="3 4" key="1">
    <citation type="submission" date="2016-06" db="EMBL/GenBank/DDBJ databases">
        <title>Complete genome sequences of Bordetella bronchialis and Bordetella flabilis.</title>
        <authorList>
            <person name="LiPuma J.J."/>
            <person name="Spilker T."/>
        </authorList>
    </citation>
    <scope>NUCLEOTIDE SEQUENCE [LARGE SCALE GENOMIC DNA]</scope>
    <source>
        <strain evidence="3 4">AU17976</strain>
    </source>
</reference>
<evidence type="ECO:0000313" key="3">
    <source>
        <dbReference type="EMBL" id="ANN72262.1"/>
    </source>
</evidence>
<organism evidence="3 4">
    <name type="scientific">Bordetella bronchialis</name>
    <dbReference type="NCBI Taxonomy" id="463025"/>
    <lineage>
        <taxon>Bacteria</taxon>
        <taxon>Pseudomonadati</taxon>
        <taxon>Pseudomonadota</taxon>
        <taxon>Betaproteobacteria</taxon>
        <taxon>Burkholderiales</taxon>
        <taxon>Alcaligenaceae</taxon>
        <taxon>Bordetella</taxon>
    </lineage>
</organism>
<dbReference type="Pfam" id="PF04752">
    <property type="entry name" value="ChaC"/>
    <property type="match status" value="1"/>
</dbReference>
<dbReference type="RefSeq" id="WP_066669798.1">
    <property type="nucleotide sequence ID" value="NZ_CP016171.1"/>
</dbReference>
<evidence type="ECO:0000313" key="4">
    <source>
        <dbReference type="Proteomes" id="UP000092213"/>
    </source>
</evidence>
<dbReference type="STRING" id="463025.BAU08_13735"/>
<dbReference type="PANTHER" id="PTHR12192:SF2">
    <property type="entry name" value="GLUTATHIONE-SPECIFIC GAMMA-GLUTAMYLCYCLOTRANSFERASE 2"/>
    <property type="match status" value="1"/>
</dbReference>
<dbReference type="AlphaFoldDB" id="A0A193FWX6"/>
<proteinExistence type="predicted"/>
<dbReference type="Gene3D" id="3.10.490.10">
    <property type="entry name" value="Gamma-glutamyl cyclotransferase-like"/>
    <property type="match status" value="1"/>
</dbReference>
<dbReference type="GO" id="GO:0006751">
    <property type="term" value="P:glutathione catabolic process"/>
    <property type="evidence" value="ECO:0007669"/>
    <property type="project" value="InterPro"/>
</dbReference>
<dbReference type="InterPro" id="IPR036568">
    <property type="entry name" value="GGCT-like_sf"/>
</dbReference>
<accession>A0A193FWX6</accession>
<dbReference type="InterPro" id="IPR013024">
    <property type="entry name" value="GGCT-like"/>
</dbReference>
<dbReference type="Proteomes" id="UP000092213">
    <property type="component" value="Chromosome"/>
</dbReference>
<dbReference type="EC" id="4.3.2.7" evidence="1"/>
<dbReference type="SUPFAM" id="SSF110857">
    <property type="entry name" value="Gamma-glutamyl cyclotransferase-like"/>
    <property type="match status" value="1"/>
</dbReference>